<feature type="domain" description="PcRGLX/YetA-like C-terminal alpha/alpha toroid" evidence="3">
    <location>
        <begin position="451"/>
        <end position="853"/>
    </location>
</feature>
<dbReference type="PANTHER" id="PTHR40081">
    <property type="entry name" value="CONCANAVALIN A-LIKE LECTIN/GLUCANASE"/>
    <property type="match status" value="1"/>
</dbReference>
<accession>A0ABT9TZC4</accession>
<sequence length="862" mass="97392">MSTPLSVKLRWLNGTAATAAGVTWGIPWKEGELRRDDPLALHAADGSGSVAMQTWPAAYWPDGSVKWSAHAATALSAQPEGYRVIRGESAAASLKVTVHETEESIVLDTGVMRCSIRKHGNKLIDSIVREGIEICNGGTLVQVKESRSEASGATTTREEPFKGSIRKATVEQSGPVRAVVKLEGMHRSDALRREWLPFSLRLYVYAGLETIRIVHTFHYDGNPNEDYIKALGISFAVPMRGPLYNRHVRFAGDSGFFSESPKTLHTRRTKGKYRELFEKQTQGKPVEFDAEEDRYFLGLLDDSAVWDDYKLVQRSADHYGIWKRTQEQCCWLKSAEGKRAGGLGYVGSEGGGLAAGVRDFWRKHPSGLSVHGTARSEAALTAWFWSPDGEAMDLRHYDTKTHVESSYEGAEELRATPYGIANTSELTVWCTAETPDPDRLQAMQEHSESQPLLVCEPEYFHEARAFGLWSLPDTSTPAKAQLEARLNGIAAFYLSEVEQRKWYGFWDYGDFMHSYDPVRHVWNYDLGGCAWQNTELVPNMWLWVMFLRSGRGDLFRLAEAMTRHTSEVDVYHFGEYAGLGSRHNVVHWGCGCKEARIAMAGLHRYYYYLTADERIGDLMDEVKDADFSTVNLDPMRAYFPKDEHKTHIRIGPDWAAFSSNWMTRWERFEDEAYRDKIITGIDCVKQANFGLISGPTYGYDPRTSKLTPLGDDNWGRHLAICMGAPQVWFELAAMLKDPEWEAMMADFGIYYNLPQERKDLITGGAISHDSFHHPVLSIGIAAFGAYYRQDDWTARHAWTVLLDNPFAKVDLRKEAETVTYVDRLSEIDWINTNEAAQWSLNTIISLELIAEWLPGGDAVTDR</sequence>
<evidence type="ECO:0000259" key="1">
    <source>
        <dbReference type="Pfam" id="PF19501"/>
    </source>
</evidence>
<dbReference type="Pfam" id="PF21345">
    <property type="entry name" value="PcRGLX_2nd"/>
    <property type="match status" value="1"/>
</dbReference>
<dbReference type="Pfam" id="PF19501">
    <property type="entry name" value="PcRGLX_1st"/>
    <property type="match status" value="1"/>
</dbReference>
<dbReference type="Pfam" id="PF21346">
    <property type="entry name" value="PcRGLX_3rd"/>
    <property type="match status" value="1"/>
</dbReference>
<gene>
    <name evidence="4" type="ORF">J2T15_002167</name>
</gene>
<evidence type="ECO:0000313" key="4">
    <source>
        <dbReference type="EMBL" id="MDQ0112732.1"/>
    </source>
</evidence>
<evidence type="ECO:0008006" key="6">
    <source>
        <dbReference type="Google" id="ProtNLM"/>
    </source>
</evidence>
<name>A0ABT9TZC4_PAEHA</name>
<dbReference type="RefSeq" id="WP_307203650.1">
    <property type="nucleotide sequence ID" value="NZ_JAUSSU010000004.1"/>
</dbReference>
<evidence type="ECO:0000259" key="3">
    <source>
        <dbReference type="Pfam" id="PF21346"/>
    </source>
</evidence>
<dbReference type="Proteomes" id="UP001229346">
    <property type="component" value="Unassembled WGS sequence"/>
</dbReference>
<evidence type="ECO:0000259" key="2">
    <source>
        <dbReference type="Pfam" id="PF21345"/>
    </source>
</evidence>
<dbReference type="PANTHER" id="PTHR40081:SF1">
    <property type="entry name" value="TAT PATHWAY SIGNAL SEQUENCE DOMAIN PROTEIN"/>
    <property type="match status" value="1"/>
</dbReference>
<dbReference type="EMBL" id="JAUSSU010000004">
    <property type="protein sequence ID" value="MDQ0112732.1"/>
    <property type="molecule type" value="Genomic_DNA"/>
</dbReference>
<dbReference type="InterPro" id="IPR048330">
    <property type="entry name" value="PcRGLX/YetA_2nd"/>
</dbReference>
<keyword evidence="5" id="KW-1185">Reference proteome</keyword>
<comment type="caution">
    <text evidence="4">The sequence shown here is derived from an EMBL/GenBank/DDBJ whole genome shotgun (WGS) entry which is preliminary data.</text>
</comment>
<feature type="domain" description="PcRGLX/YetA-like central beta-sandwich" evidence="2">
    <location>
        <begin position="96"/>
        <end position="444"/>
    </location>
</feature>
<proteinExistence type="predicted"/>
<evidence type="ECO:0000313" key="5">
    <source>
        <dbReference type="Proteomes" id="UP001229346"/>
    </source>
</evidence>
<protein>
    <recommendedName>
        <fullName evidence="6">Tat pathway signal sequence domain protein</fullName>
    </recommendedName>
</protein>
<dbReference type="InterPro" id="IPR048331">
    <property type="entry name" value="PcRGLX/YetA_3rd"/>
</dbReference>
<dbReference type="InterPro" id="IPR048329">
    <property type="entry name" value="PcRGLX_1st"/>
</dbReference>
<reference evidence="4 5" key="1">
    <citation type="submission" date="2023-07" db="EMBL/GenBank/DDBJ databases">
        <title>Sorghum-associated microbial communities from plants grown in Nebraska, USA.</title>
        <authorList>
            <person name="Schachtman D."/>
        </authorList>
    </citation>
    <scope>NUCLEOTIDE SEQUENCE [LARGE SCALE GENOMIC DNA]</scope>
    <source>
        <strain evidence="4 5">CC482</strain>
    </source>
</reference>
<organism evidence="4 5">
    <name type="scientific">Paenibacillus harenae</name>
    <dbReference type="NCBI Taxonomy" id="306543"/>
    <lineage>
        <taxon>Bacteria</taxon>
        <taxon>Bacillati</taxon>
        <taxon>Bacillota</taxon>
        <taxon>Bacilli</taxon>
        <taxon>Bacillales</taxon>
        <taxon>Paenibacillaceae</taxon>
        <taxon>Paenibacillus</taxon>
    </lineage>
</organism>
<dbReference type="InterPro" id="IPR045793">
    <property type="entry name" value="PcRGLX/YetA-like"/>
</dbReference>
<feature type="domain" description="PcRGLX/YetA-like N-terminal RIFT barrel" evidence="1">
    <location>
        <begin position="6"/>
        <end position="84"/>
    </location>
</feature>